<dbReference type="InterPro" id="IPR050248">
    <property type="entry name" value="Polysacc_deacetylase_ArnD"/>
</dbReference>
<dbReference type="Gene3D" id="2.60.40.10">
    <property type="entry name" value="Immunoglobulins"/>
    <property type="match status" value="2"/>
</dbReference>
<evidence type="ECO:0000256" key="1">
    <source>
        <dbReference type="SAM" id="Phobius"/>
    </source>
</evidence>
<gene>
    <name evidence="3" type="ORF">IAD15_03435</name>
</gene>
<dbReference type="EMBL" id="DVMJ01000023">
    <property type="protein sequence ID" value="HIU13104.1"/>
    <property type="molecule type" value="Genomic_DNA"/>
</dbReference>
<feature type="domain" description="NodB homology" evidence="2">
    <location>
        <begin position="268"/>
        <end position="459"/>
    </location>
</feature>
<feature type="transmembrane region" description="Helical" evidence="1">
    <location>
        <begin position="12"/>
        <end position="32"/>
    </location>
</feature>
<dbReference type="Gene3D" id="3.20.20.370">
    <property type="entry name" value="Glycoside hydrolase/deacetylase"/>
    <property type="match status" value="1"/>
</dbReference>
<accession>A0A9D1KZU8</accession>
<keyword evidence="1" id="KW-0472">Membrane</keyword>
<dbReference type="InterPro" id="IPR002509">
    <property type="entry name" value="NODB_dom"/>
</dbReference>
<reference evidence="3" key="1">
    <citation type="submission" date="2020-10" db="EMBL/GenBank/DDBJ databases">
        <authorList>
            <person name="Gilroy R."/>
        </authorList>
    </citation>
    <scope>NUCLEOTIDE SEQUENCE</scope>
    <source>
        <strain evidence="3">CHK195-11698</strain>
    </source>
</reference>
<dbReference type="InterPro" id="IPR032179">
    <property type="entry name" value="Cry22Aa_Ig-like"/>
</dbReference>
<name>A0A9D1KZU8_9FIRM</name>
<evidence type="ECO:0000259" key="2">
    <source>
        <dbReference type="PROSITE" id="PS51677"/>
    </source>
</evidence>
<dbReference type="InterPro" id="IPR013783">
    <property type="entry name" value="Ig-like_fold"/>
</dbReference>
<dbReference type="Proteomes" id="UP000824175">
    <property type="component" value="Unassembled WGS sequence"/>
</dbReference>
<keyword evidence="1" id="KW-1133">Transmembrane helix</keyword>
<dbReference type="GO" id="GO:0005975">
    <property type="term" value="P:carbohydrate metabolic process"/>
    <property type="evidence" value="ECO:0007669"/>
    <property type="project" value="InterPro"/>
</dbReference>
<dbReference type="PANTHER" id="PTHR10587:SF125">
    <property type="entry name" value="POLYSACCHARIDE DEACETYLASE YHEN-RELATED"/>
    <property type="match status" value="1"/>
</dbReference>
<dbReference type="CDD" id="cd10944">
    <property type="entry name" value="CE4_SmPgdA_like"/>
    <property type="match status" value="1"/>
</dbReference>
<reference evidence="3" key="2">
    <citation type="journal article" date="2021" name="PeerJ">
        <title>Extensive microbial diversity within the chicken gut microbiome revealed by metagenomics and culture.</title>
        <authorList>
            <person name="Gilroy R."/>
            <person name="Ravi A."/>
            <person name="Getino M."/>
            <person name="Pursley I."/>
            <person name="Horton D.L."/>
            <person name="Alikhan N.F."/>
            <person name="Baker D."/>
            <person name="Gharbi K."/>
            <person name="Hall N."/>
            <person name="Watson M."/>
            <person name="Adriaenssens E.M."/>
            <person name="Foster-Nyarko E."/>
            <person name="Jarju S."/>
            <person name="Secka A."/>
            <person name="Antonio M."/>
            <person name="Oren A."/>
            <person name="Chaudhuri R.R."/>
            <person name="La Ragione R."/>
            <person name="Hildebrand F."/>
            <person name="Pallen M.J."/>
        </authorList>
    </citation>
    <scope>NUCLEOTIDE SEQUENCE</scope>
    <source>
        <strain evidence="3">CHK195-11698</strain>
    </source>
</reference>
<dbReference type="InterPro" id="IPR011330">
    <property type="entry name" value="Glyco_hydro/deAcase_b/a-brl"/>
</dbReference>
<dbReference type="PANTHER" id="PTHR10587">
    <property type="entry name" value="GLYCOSYL TRANSFERASE-RELATED"/>
    <property type="match status" value="1"/>
</dbReference>
<dbReference type="PROSITE" id="PS51677">
    <property type="entry name" value="NODB"/>
    <property type="match status" value="1"/>
</dbReference>
<dbReference type="AlphaFoldDB" id="A0A9D1KZU8"/>
<sequence length="474" mass="53077">MKAVHLSKRGKRFILISTLILFILVMVLYFVFRPKVLFITKHPTVEINETYDGIANIKKVRGGSPDEVTCDLSAVDYSQLGKYTITYTYGKHQYDLKLEVVDTTPPSFATKEIEIDAKMPVTADMFVENIQDATATTVSFKEDYHFETEGDMTITVIVEDEGGNETSQDVMVHVLPEDTTPPEIHESEEITLMQDAEFDPLSDVAVTDNQDPSPQITCDSSKLDLSTIGDYEITYTATDRSGNTTTFTRTVHVIERKAIGKDHASETKMVYLTFDDGPSENTGKILEILDQYQVKATFFVTGNGQKYNHYIKEAYDKGHTIGLHTYSHQYSEVYASVNAYFDDLDKIADMVEGLIGVRPHYIRFPGGSSNTVSKKYCEGIMTELTTEVIERGYQYYDWNVSSNDANGNTMPTQTIIEGATSGKSKNLVILFHDSASKTTTVEALPTIIEYYQSQGYTFAGIDDHAYTAHHGVNN</sequence>
<keyword evidence="1" id="KW-0812">Transmembrane</keyword>
<dbReference type="GO" id="GO:0016810">
    <property type="term" value="F:hydrolase activity, acting on carbon-nitrogen (but not peptide) bonds"/>
    <property type="evidence" value="ECO:0007669"/>
    <property type="project" value="InterPro"/>
</dbReference>
<evidence type="ECO:0000313" key="3">
    <source>
        <dbReference type="EMBL" id="HIU13104.1"/>
    </source>
</evidence>
<protein>
    <submittedName>
        <fullName evidence="3">Polysaccharide deacetylase family protein</fullName>
    </submittedName>
</protein>
<comment type="caution">
    <text evidence="3">The sequence shown here is derived from an EMBL/GenBank/DDBJ whole genome shotgun (WGS) entry which is preliminary data.</text>
</comment>
<dbReference type="SUPFAM" id="SSF88713">
    <property type="entry name" value="Glycoside hydrolase/deacetylase"/>
    <property type="match status" value="1"/>
</dbReference>
<dbReference type="Pfam" id="PF16403">
    <property type="entry name" value="Bact_surface_Ig-like"/>
    <property type="match status" value="1"/>
</dbReference>
<evidence type="ECO:0000313" key="4">
    <source>
        <dbReference type="Proteomes" id="UP000824175"/>
    </source>
</evidence>
<organism evidence="3 4">
    <name type="scientific">Candidatus Fimiplasma intestinipullorum</name>
    <dbReference type="NCBI Taxonomy" id="2840825"/>
    <lineage>
        <taxon>Bacteria</taxon>
        <taxon>Bacillati</taxon>
        <taxon>Bacillota</taxon>
        <taxon>Clostridia</taxon>
        <taxon>Eubacteriales</taxon>
        <taxon>Candidatus Fimiplasma</taxon>
    </lineage>
</organism>
<dbReference type="Pfam" id="PF01522">
    <property type="entry name" value="Polysacc_deac_1"/>
    <property type="match status" value="1"/>
</dbReference>
<proteinExistence type="predicted"/>